<dbReference type="SUPFAM" id="SSF51735">
    <property type="entry name" value="NAD(P)-binding Rossmann-fold domains"/>
    <property type="match status" value="1"/>
</dbReference>
<protein>
    <recommendedName>
        <fullName evidence="1">UDP-glucose/GDP-mannose dehydrogenase N-terminal domain-containing protein</fullName>
    </recommendedName>
</protein>
<sequence>MRISIMGLDYRAAVYAGCLSARGHWVVGVDHRQDRAEMLNRGQGTGMEAGLEALLEHGREAGLLSGTTDVQAAVLATELTFICEVAVDDQDGQRAGAMEAVCREVGEVLRGKAARHRLLLRSSDDSGRVLARLLPILESSSGKQAGTDFDIDVSADYRCDSGSRA</sequence>
<dbReference type="PANTHER" id="PTHR43750">
    <property type="entry name" value="UDP-GLUCOSE 6-DEHYDROGENASE TUAD"/>
    <property type="match status" value="1"/>
</dbReference>
<keyword evidence="3" id="KW-1185">Reference proteome</keyword>
<dbReference type="InterPro" id="IPR036291">
    <property type="entry name" value="NAD(P)-bd_dom_sf"/>
</dbReference>
<dbReference type="InterPro" id="IPR001732">
    <property type="entry name" value="UDP-Glc/GDP-Man_DH_N"/>
</dbReference>
<evidence type="ECO:0000313" key="2">
    <source>
        <dbReference type="EMBL" id="MBA1275248.1"/>
    </source>
</evidence>
<dbReference type="Gene3D" id="3.40.50.720">
    <property type="entry name" value="NAD(P)-binding Rossmann-like Domain"/>
    <property type="match status" value="1"/>
</dbReference>
<dbReference type="Proteomes" id="UP000786387">
    <property type="component" value="Unassembled WGS sequence"/>
</dbReference>
<dbReference type="RefSeq" id="WP_181072277.1">
    <property type="nucleotide sequence ID" value="NZ_JAAMRF010000009.1"/>
</dbReference>
<proteinExistence type="predicted"/>
<name>A0ABR5Z4U7_9GAMM</name>
<feature type="domain" description="UDP-glucose/GDP-mannose dehydrogenase N-terminal" evidence="1">
    <location>
        <begin position="1"/>
        <end position="151"/>
    </location>
</feature>
<dbReference type="Pfam" id="PF03721">
    <property type="entry name" value="UDPG_MGDP_dh_N"/>
    <property type="match status" value="1"/>
</dbReference>
<gene>
    <name evidence="2" type="ORF">G7026_18000</name>
</gene>
<evidence type="ECO:0000259" key="1">
    <source>
        <dbReference type="Pfam" id="PF03721"/>
    </source>
</evidence>
<accession>A0ABR5Z4U7</accession>
<organism evidence="2 3">
    <name type="scientific">Stutzerimonas azotifigens</name>
    <dbReference type="NCBI Taxonomy" id="291995"/>
    <lineage>
        <taxon>Bacteria</taxon>
        <taxon>Pseudomonadati</taxon>
        <taxon>Pseudomonadota</taxon>
        <taxon>Gammaproteobacteria</taxon>
        <taxon>Pseudomonadales</taxon>
        <taxon>Pseudomonadaceae</taxon>
        <taxon>Stutzerimonas</taxon>
    </lineage>
</organism>
<reference evidence="2 3" key="1">
    <citation type="submission" date="2020-02" db="EMBL/GenBank/DDBJ databases">
        <title>Synteny-based analysis reveals conserved mechanism for high triclosan tolerance in Pseudomonas, as well as instances of horizontal transfer.</title>
        <authorList>
            <person name="Mcfarland A.G."/>
            <person name="Bertucci H.K."/>
            <person name="Litmann E."/>
            <person name="Shen J."/>
            <person name="Huttenhower C."/>
            <person name="Hartmann E.M."/>
        </authorList>
    </citation>
    <scope>NUCLEOTIDE SEQUENCE [LARGE SCALE GENOMIC DNA]</scope>
    <source>
        <strain evidence="2 3">115A1</strain>
    </source>
</reference>
<dbReference type="PANTHER" id="PTHR43750:SF1">
    <property type="entry name" value="GDP-MANNOSE 6-DEHYDROGENASE"/>
    <property type="match status" value="1"/>
</dbReference>
<evidence type="ECO:0000313" key="3">
    <source>
        <dbReference type="Proteomes" id="UP000786387"/>
    </source>
</evidence>
<dbReference type="EMBL" id="JAAMRF010000009">
    <property type="protein sequence ID" value="MBA1275248.1"/>
    <property type="molecule type" value="Genomic_DNA"/>
</dbReference>
<comment type="caution">
    <text evidence="2">The sequence shown here is derived from an EMBL/GenBank/DDBJ whole genome shotgun (WGS) entry which is preliminary data.</text>
</comment>